<feature type="signal peptide" evidence="1">
    <location>
        <begin position="1"/>
        <end position="17"/>
    </location>
</feature>
<dbReference type="InterPro" id="IPR037107">
    <property type="entry name" value="Put_OMP_sf"/>
</dbReference>
<dbReference type="AlphaFoldDB" id="A0A9X2FSG7"/>
<organism evidence="2 3">
    <name type="scientific">Limimaricola litoreus</name>
    <dbReference type="NCBI Taxonomy" id="2955316"/>
    <lineage>
        <taxon>Bacteria</taxon>
        <taxon>Pseudomonadati</taxon>
        <taxon>Pseudomonadota</taxon>
        <taxon>Alphaproteobacteria</taxon>
        <taxon>Rhodobacterales</taxon>
        <taxon>Paracoccaceae</taxon>
        <taxon>Limimaricola</taxon>
    </lineage>
</organism>
<proteinExistence type="predicted"/>
<evidence type="ECO:0000313" key="3">
    <source>
        <dbReference type="Proteomes" id="UP001139477"/>
    </source>
</evidence>
<reference evidence="2" key="1">
    <citation type="submission" date="2022-06" db="EMBL/GenBank/DDBJ databases">
        <title>Limimaricola sediminis sp. nov., isolated from an intertidal sediment.</title>
        <authorList>
            <person name="Shao X."/>
        </authorList>
    </citation>
    <scope>NUCLEOTIDE SEQUENCE</scope>
    <source>
        <strain evidence="2">ASW11-118</strain>
    </source>
</reference>
<dbReference type="Proteomes" id="UP001139477">
    <property type="component" value="Unassembled WGS sequence"/>
</dbReference>
<dbReference type="InterPro" id="IPR018707">
    <property type="entry name" value="LpxR"/>
</dbReference>
<evidence type="ECO:0000313" key="2">
    <source>
        <dbReference type="EMBL" id="MCP1169820.1"/>
    </source>
</evidence>
<dbReference type="EMBL" id="JAMYXC010000231">
    <property type="protein sequence ID" value="MCP1169820.1"/>
    <property type="molecule type" value="Genomic_DNA"/>
</dbReference>
<dbReference type="RefSeq" id="WP_253333787.1">
    <property type="nucleotide sequence ID" value="NZ_JAMYXC010000231.1"/>
</dbReference>
<keyword evidence="3" id="KW-1185">Reference proteome</keyword>
<sequence length="296" mass="32263">MRALTLGLFLGLFPALAAPALAETLGWGRIFSNDYMGDGHDRWRSGSFALSHVSGAGWDGAPPALPDALVELRFRTEIIAPARTRDGRDDRPYVGLLAGGAFLHQSFGPVETATGGEIIAIGPSTKLSAFQERAHEVMGFDEPRGTERQLDDALQLQLRHEAALPLRPMARLTLRPFLAAEAGAEEMLRAGVDAIWGGIGHTDLWLRDPVTGQPYRGIEAEATGLALTVGADAAWVEDSVFLPGREARDRRRARIGLHWQSGPEVRLFYGLTWLSEEFDGQYDSQVLGALKLEFGH</sequence>
<evidence type="ECO:0000256" key="1">
    <source>
        <dbReference type="SAM" id="SignalP"/>
    </source>
</evidence>
<feature type="chain" id="PRO_5040861507" evidence="1">
    <location>
        <begin position="18"/>
        <end position="296"/>
    </location>
</feature>
<accession>A0A9X2FSG7</accession>
<dbReference type="Pfam" id="PF09982">
    <property type="entry name" value="LpxR"/>
    <property type="match status" value="1"/>
</dbReference>
<comment type="caution">
    <text evidence="2">The sequence shown here is derived from an EMBL/GenBank/DDBJ whole genome shotgun (WGS) entry which is preliminary data.</text>
</comment>
<gene>
    <name evidence="2" type="ORF">NHG85_14995</name>
</gene>
<dbReference type="Gene3D" id="2.40.128.140">
    <property type="entry name" value="Outer membrane protein"/>
    <property type="match status" value="1"/>
</dbReference>
<keyword evidence="1" id="KW-0732">Signal</keyword>
<protein>
    <submittedName>
        <fullName evidence="2">Lipid A deacylase LpxR family protein</fullName>
    </submittedName>
</protein>
<name>A0A9X2FSG7_9RHOB</name>